<evidence type="ECO:0000313" key="28">
    <source>
        <dbReference type="EMBL" id="RKF77529.1"/>
    </source>
</evidence>
<dbReference type="GO" id="GO:0003723">
    <property type="term" value="F:RNA binding"/>
    <property type="evidence" value="ECO:0007669"/>
    <property type="project" value="TreeGrafter"/>
</dbReference>
<evidence type="ECO:0000313" key="29">
    <source>
        <dbReference type="Proteomes" id="UP000285405"/>
    </source>
</evidence>
<comment type="catalytic activity">
    <reaction evidence="22">
        <text>5,6-dihydrouridine(47) in tRNA + NAD(+) = uridine(47) in tRNA + NADH + H(+)</text>
        <dbReference type="Rhea" id="RHEA:53364"/>
        <dbReference type="Rhea" id="RHEA-COMP:13539"/>
        <dbReference type="Rhea" id="RHEA-COMP:13540"/>
        <dbReference type="ChEBI" id="CHEBI:15378"/>
        <dbReference type="ChEBI" id="CHEBI:57540"/>
        <dbReference type="ChEBI" id="CHEBI:57945"/>
        <dbReference type="ChEBI" id="CHEBI:65315"/>
        <dbReference type="ChEBI" id="CHEBI:74443"/>
        <dbReference type="EC" id="1.3.1.89"/>
    </reaction>
    <physiologicalReaction direction="right-to-left" evidence="22">
        <dbReference type="Rhea" id="RHEA:53366"/>
    </physiologicalReaction>
</comment>
<dbReference type="PANTHER" id="PTHR45846:SF1">
    <property type="entry name" value="TRNA-DIHYDROURIDINE(47) SYNTHASE [NAD(P)(+)]-LIKE"/>
    <property type="match status" value="1"/>
</dbReference>
<evidence type="ECO:0000256" key="21">
    <source>
        <dbReference type="ARBA" id="ARBA00045934"/>
    </source>
</evidence>
<evidence type="ECO:0000256" key="24">
    <source>
        <dbReference type="ARBA" id="ARBA00049447"/>
    </source>
</evidence>
<evidence type="ECO:0000256" key="7">
    <source>
        <dbReference type="ARBA" id="ARBA00022490"/>
    </source>
</evidence>
<dbReference type="CDD" id="cd02801">
    <property type="entry name" value="DUS_like_FMN"/>
    <property type="match status" value="1"/>
</dbReference>
<keyword evidence="11" id="KW-0819">tRNA processing</keyword>
<protein>
    <recommendedName>
        <fullName evidence="6">tRNA-dihydrouridine(47) synthase [NAD(P)(+)]</fullName>
        <ecNumber evidence="5">1.3.1.89</ecNumber>
    </recommendedName>
    <alternativeName>
        <fullName evidence="20">tRNA-dihydrouridine synthase 3</fullName>
    </alternativeName>
</protein>
<dbReference type="GO" id="GO:0005737">
    <property type="term" value="C:cytoplasm"/>
    <property type="evidence" value="ECO:0007669"/>
    <property type="project" value="UniProtKB-SubCell"/>
</dbReference>
<evidence type="ECO:0000256" key="2">
    <source>
        <dbReference type="ARBA" id="ARBA00004123"/>
    </source>
</evidence>
<comment type="caution">
    <text evidence="28">The sequence shown here is derived from an EMBL/GenBank/DDBJ whole genome shotgun (WGS) entry which is preliminary data.</text>
</comment>
<dbReference type="PROSITE" id="PS01136">
    <property type="entry name" value="UPF0034"/>
    <property type="match status" value="1"/>
</dbReference>
<evidence type="ECO:0000256" key="18">
    <source>
        <dbReference type="ARBA" id="ARBA00023027"/>
    </source>
</evidence>
<evidence type="ECO:0000256" key="25">
    <source>
        <dbReference type="ARBA" id="ARBA00049513"/>
    </source>
</evidence>
<keyword evidence="16" id="KW-0521">NADP</keyword>
<evidence type="ECO:0000256" key="26">
    <source>
        <dbReference type="SAM" id="MobiDB-lite"/>
    </source>
</evidence>
<evidence type="ECO:0000256" key="9">
    <source>
        <dbReference type="ARBA" id="ARBA00022643"/>
    </source>
</evidence>
<feature type="region of interest" description="Disordered" evidence="26">
    <location>
        <begin position="96"/>
        <end position="128"/>
    </location>
</feature>
<dbReference type="Pfam" id="PF25585">
    <property type="entry name" value="zf-CCCH_DUS3L"/>
    <property type="match status" value="1"/>
</dbReference>
<keyword evidence="12" id="KW-0479">Metal-binding</keyword>
<reference evidence="28 29" key="1">
    <citation type="journal article" date="2018" name="BMC Genomics">
        <title>Comparative genome analyses reveal sequence features reflecting distinct modes of host-adaptation between dicot and monocot powdery mildew.</title>
        <authorList>
            <person name="Wu Y."/>
            <person name="Ma X."/>
            <person name="Pan Z."/>
            <person name="Kale S.D."/>
            <person name="Song Y."/>
            <person name="King H."/>
            <person name="Zhang Q."/>
            <person name="Presley C."/>
            <person name="Deng X."/>
            <person name="Wei C.I."/>
            <person name="Xiao S."/>
        </authorList>
    </citation>
    <scope>NUCLEOTIDE SEQUENCE [LARGE SCALE GENOMIC DNA]</scope>
    <source>
        <strain evidence="28">UCSC1</strain>
    </source>
</reference>
<evidence type="ECO:0000256" key="11">
    <source>
        <dbReference type="ARBA" id="ARBA00022694"/>
    </source>
</evidence>
<dbReference type="InterPro" id="IPR018517">
    <property type="entry name" value="tRNA_hU_synthase_CS"/>
</dbReference>
<comment type="catalytic activity">
    <reaction evidence="23">
        <text>a 5,6-dihydrouridine in mRNA + NAD(+) = a uridine in mRNA + NADH + H(+)</text>
        <dbReference type="Rhea" id="RHEA:69851"/>
        <dbReference type="Rhea" id="RHEA-COMP:14658"/>
        <dbReference type="Rhea" id="RHEA-COMP:17789"/>
        <dbReference type="ChEBI" id="CHEBI:15378"/>
        <dbReference type="ChEBI" id="CHEBI:57540"/>
        <dbReference type="ChEBI" id="CHEBI:57945"/>
        <dbReference type="ChEBI" id="CHEBI:65315"/>
        <dbReference type="ChEBI" id="CHEBI:74443"/>
    </reaction>
    <physiologicalReaction direction="right-to-left" evidence="23">
        <dbReference type="Rhea" id="RHEA:69853"/>
    </physiologicalReaction>
</comment>
<dbReference type="GO" id="GO:0050660">
    <property type="term" value="F:flavin adenine dinucleotide binding"/>
    <property type="evidence" value="ECO:0007669"/>
    <property type="project" value="InterPro"/>
</dbReference>
<dbReference type="InterPro" id="IPR013785">
    <property type="entry name" value="Aldolase_TIM"/>
</dbReference>
<comment type="subcellular location">
    <subcellularLocation>
        <location evidence="3">Cytoplasm</location>
    </subcellularLocation>
    <subcellularLocation>
        <location evidence="2">Nucleus</location>
    </subcellularLocation>
</comment>
<keyword evidence="7" id="KW-0963">Cytoplasm</keyword>
<accession>A0A420ISL6</accession>
<evidence type="ECO:0000256" key="16">
    <source>
        <dbReference type="ARBA" id="ARBA00022857"/>
    </source>
</evidence>
<dbReference type="PANTHER" id="PTHR45846">
    <property type="entry name" value="TRNA-DIHYDROURIDINE(47) SYNTHASE [NAD(P)(+)]-LIKE"/>
    <property type="match status" value="1"/>
</dbReference>
<dbReference type="GO" id="GO:0008270">
    <property type="term" value="F:zinc ion binding"/>
    <property type="evidence" value="ECO:0007669"/>
    <property type="project" value="UniProtKB-KW"/>
</dbReference>
<evidence type="ECO:0000256" key="15">
    <source>
        <dbReference type="ARBA" id="ARBA00022833"/>
    </source>
</evidence>
<evidence type="ECO:0000256" key="3">
    <source>
        <dbReference type="ARBA" id="ARBA00004496"/>
    </source>
</evidence>
<dbReference type="FunFam" id="3.20.20.70:FF:000145">
    <property type="entry name" value="tRNA-dihydrouridine(47) synthase [NAD(P)(+)]"/>
    <property type="match status" value="1"/>
</dbReference>
<dbReference type="GO" id="GO:0006397">
    <property type="term" value="P:mRNA processing"/>
    <property type="evidence" value="ECO:0007669"/>
    <property type="project" value="UniProtKB-KW"/>
</dbReference>
<dbReference type="GO" id="GO:0102265">
    <property type="term" value="F:tRNA-dihydrouridine47 synthase activity"/>
    <property type="evidence" value="ECO:0007669"/>
    <property type="project" value="UniProtKB-EC"/>
</dbReference>
<evidence type="ECO:0000256" key="22">
    <source>
        <dbReference type="ARBA" id="ARBA00048266"/>
    </source>
</evidence>
<comment type="catalytic activity">
    <reaction evidence="24">
        <text>a 5,6-dihydrouridine in mRNA + NADP(+) = a uridine in mRNA + NADPH + H(+)</text>
        <dbReference type="Rhea" id="RHEA:69855"/>
        <dbReference type="Rhea" id="RHEA-COMP:14658"/>
        <dbReference type="Rhea" id="RHEA-COMP:17789"/>
        <dbReference type="ChEBI" id="CHEBI:15378"/>
        <dbReference type="ChEBI" id="CHEBI:57783"/>
        <dbReference type="ChEBI" id="CHEBI:58349"/>
        <dbReference type="ChEBI" id="CHEBI:65315"/>
        <dbReference type="ChEBI" id="CHEBI:74443"/>
    </reaction>
    <physiologicalReaction direction="right-to-left" evidence="24">
        <dbReference type="Rhea" id="RHEA:69857"/>
    </physiologicalReaction>
</comment>
<evidence type="ECO:0000256" key="4">
    <source>
        <dbReference type="ARBA" id="ARBA00005451"/>
    </source>
</evidence>
<evidence type="ECO:0000256" key="13">
    <source>
        <dbReference type="ARBA" id="ARBA00022737"/>
    </source>
</evidence>
<evidence type="ECO:0000256" key="5">
    <source>
        <dbReference type="ARBA" id="ARBA00012376"/>
    </source>
</evidence>
<comment type="similarity">
    <text evidence="4">Belongs to the Dus family. Dus3 subfamily.</text>
</comment>
<keyword evidence="10" id="KW-0507">mRNA processing</keyword>
<evidence type="ECO:0000256" key="19">
    <source>
        <dbReference type="ARBA" id="ARBA00023242"/>
    </source>
</evidence>
<evidence type="ECO:0000259" key="27">
    <source>
        <dbReference type="Pfam" id="PF01207"/>
    </source>
</evidence>
<evidence type="ECO:0000256" key="12">
    <source>
        <dbReference type="ARBA" id="ARBA00022723"/>
    </source>
</evidence>
<dbReference type="EC" id="1.3.1.89" evidence="5"/>
<organism evidence="28 29">
    <name type="scientific">Golovinomyces cichoracearum</name>
    <dbReference type="NCBI Taxonomy" id="62708"/>
    <lineage>
        <taxon>Eukaryota</taxon>
        <taxon>Fungi</taxon>
        <taxon>Dikarya</taxon>
        <taxon>Ascomycota</taxon>
        <taxon>Pezizomycotina</taxon>
        <taxon>Leotiomycetes</taxon>
        <taxon>Erysiphales</taxon>
        <taxon>Erysiphaceae</taxon>
        <taxon>Golovinomyces</taxon>
    </lineage>
</organism>
<evidence type="ECO:0000256" key="10">
    <source>
        <dbReference type="ARBA" id="ARBA00022664"/>
    </source>
</evidence>
<gene>
    <name evidence="28" type="ORF">GcC1_063012</name>
</gene>
<comment type="catalytic activity">
    <reaction evidence="25">
        <text>5,6-dihydrouridine(47) in tRNA + NADP(+) = uridine(47) in tRNA + NADPH + H(+)</text>
        <dbReference type="Rhea" id="RHEA:53360"/>
        <dbReference type="Rhea" id="RHEA-COMP:13539"/>
        <dbReference type="Rhea" id="RHEA-COMP:13540"/>
        <dbReference type="ChEBI" id="CHEBI:15378"/>
        <dbReference type="ChEBI" id="CHEBI:57783"/>
        <dbReference type="ChEBI" id="CHEBI:58349"/>
        <dbReference type="ChEBI" id="CHEBI:65315"/>
        <dbReference type="ChEBI" id="CHEBI:74443"/>
        <dbReference type="EC" id="1.3.1.89"/>
    </reaction>
    <physiologicalReaction direction="right-to-left" evidence="25">
        <dbReference type="Rhea" id="RHEA:53362"/>
    </physiologicalReaction>
</comment>
<comment type="function">
    <text evidence="21">Catalyzes the synthesis of dihydrouridine, a modified base found in the D-loop of most tRNAs. Specifically modifies U47 in cytoplasmic tRNAs. Catalyzes the synthesis of dihydrouridine in some mRNAs, thereby affecting their translation.</text>
</comment>
<dbReference type="GO" id="GO:0005634">
    <property type="term" value="C:nucleus"/>
    <property type="evidence" value="ECO:0007669"/>
    <property type="project" value="UniProtKB-SubCell"/>
</dbReference>
<keyword evidence="15" id="KW-0862">Zinc</keyword>
<keyword evidence="18" id="KW-0520">NAD</keyword>
<evidence type="ECO:0000256" key="8">
    <source>
        <dbReference type="ARBA" id="ARBA00022630"/>
    </source>
</evidence>
<proteinExistence type="inferred from homology"/>
<dbReference type="AlphaFoldDB" id="A0A420ISL6"/>
<evidence type="ECO:0000256" key="1">
    <source>
        <dbReference type="ARBA" id="ARBA00001917"/>
    </source>
</evidence>
<name>A0A420ISL6_9PEZI</name>
<feature type="region of interest" description="Disordered" evidence="26">
    <location>
        <begin position="1"/>
        <end position="63"/>
    </location>
</feature>
<keyword evidence="14" id="KW-0863">Zinc-finger</keyword>
<evidence type="ECO:0000256" key="14">
    <source>
        <dbReference type="ARBA" id="ARBA00022771"/>
    </source>
</evidence>
<dbReference type="Gene3D" id="3.20.20.70">
    <property type="entry name" value="Aldolase class I"/>
    <property type="match status" value="1"/>
</dbReference>
<dbReference type="Proteomes" id="UP000285405">
    <property type="component" value="Unassembled WGS sequence"/>
</dbReference>
<keyword evidence="9" id="KW-0288">FMN</keyword>
<keyword evidence="17" id="KW-0560">Oxidoreductase</keyword>
<evidence type="ECO:0000256" key="17">
    <source>
        <dbReference type="ARBA" id="ARBA00023002"/>
    </source>
</evidence>
<keyword evidence="13" id="KW-0677">Repeat</keyword>
<evidence type="ECO:0000256" key="6">
    <source>
        <dbReference type="ARBA" id="ARBA00022143"/>
    </source>
</evidence>
<dbReference type="Pfam" id="PF01207">
    <property type="entry name" value="Dus"/>
    <property type="match status" value="2"/>
</dbReference>
<keyword evidence="19" id="KW-0539">Nucleus</keyword>
<evidence type="ECO:0000256" key="23">
    <source>
        <dbReference type="ARBA" id="ARBA00048342"/>
    </source>
</evidence>
<dbReference type="SUPFAM" id="SSF51395">
    <property type="entry name" value="FMN-linked oxidoreductases"/>
    <property type="match status" value="1"/>
</dbReference>
<feature type="domain" description="DUS-like FMN-binding" evidence="27">
    <location>
        <begin position="557"/>
        <end position="609"/>
    </location>
</feature>
<keyword evidence="8" id="KW-0285">Flavoprotein</keyword>
<dbReference type="EMBL" id="MCBR01006306">
    <property type="protein sequence ID" value="RKF77529.1"/>
    <property type="molecule type" value="Genomic_DNA"/>
</dbReference>
<feature type="compositionally biased region" description="Polar residues" evidence="26">
    <location>
        <begin position="97"/>
        <end position="108"/>
    </location>
</feature>
<dbReference type="InterPro" id="IPR035587">
    <property type="entry name" value="DUS-like_FMN-bd"/>
</dbReference>
<evidence type="ECO:0000256" key="20">
    <source>
        <dbReference type="ARBA" id="ARBA00031322"/>
    </source>
</evidence>
<dbReference type="OrthoDB" id="259935at2759"/>
<feature type="compositionally biased region" description="Basic and acidic residues" evidence="26">
    <location>
        <begin position="50"/>
        <end position="59"/>
    </location>
</feature>
<sequence>MHETILGQLSPENSTKRSFPDDQIQEVSNSQPEVPETARSVSENLNTKRLKSEHERNQQIEKPNGIALIKTEYLISKPASAPYSITGNDSRAERVSSVENETIENSSIRGKKRLSKSQNKGQNKCRDFGSSNDAIRLCNSRANSSEFSPQDCQFGDNCRLCHDLRKYLAEGRRDDLKTFEGKCPVYEVNGICDAGWKCRFVSSHSTEIEHDDGRKELVLLENSDLKAKNDFKPRIGVYNSISTADKLSLAKRKTPTELSDQYLKWLDEDQKEMDKLCHRKNPDKEIEGSEMDLADLRSQFVDPPLRPSEKRKIYFGAETPILAPLTTQGNLPFRRMCVDFGAQLTYSEMAMTIPLIQGHKTEWALMKAHESEISPPKISASLAFPGYDNAKDLKFGAQISASKPWQAIKGAELLSKHLSHLRLIDLNCGCPIDLVYQSGAGSALLNADPKLEKMIRGMNLVSGSTPITAKIRMGTKDDRPTAQKTIKRLSFGGKILRERLGAPGCAAITLHGRSRQQRYTKSADWSYIAECAALIKSYNKKKENLTDTIREPDERNQANSQKIFFIGNGDCYSHVDYYDHLQNSGVDSVMIARGALVKPWIFEEIEKGQYIDKSASERLSYVEKFTRYGLDVWGSDEVGIGRTRKFLLEWLSFAHRYIPIGVLAHLPPSLNDRPPAYRGRDDMETMMASDDYQDWIKISEIFLGPAHKDFKFIPKHKSNSYEIKAEG</sequence>
<feature type="domain" description="DUS-like FMN-binding" evidence="27">
    <location>
        <begin position="322"/>
        <end position="530"/>
    </location>
</feature>
<comment type="cofactor">
    <cofactor evidence="1">
        <name>FMN</name>
        <dbReference type="ChEBI" id="CHEBI:58210"/>
    </cofactor>
</comment>